<dbReference type="PANTHER" id="PTHR43798">
    <property type="entry name" value="MONOACYLGLYCEROL LIPASE"/>
    <property type="match status" value="1"/>
</dbReference>
<dbReference type="ESTHER" id="chrsd-q1r1d9">
    <property type="family name" value="6_AlphaBeta_hydrolase"/>
</dbReference>
<dbReference type="PRINTS" id="PR00111">
    <property type="entry name" value="ABHYDROLASE"/>
</dbReference>
<dbReference type="PRINTS" id="PR00412">
    <property type="entry name" value="EPOXHYDRLASE"/>
</dbReference>
<dbReference type="InterPro" id="IPR000639">
    <property type="entry name" value="Epox_hydrolase-like"/>
</dbReference>
<dbReference type="Proteomes" id="UP000000239">
    <property type="component" value="Chromosome"/>
</dbReference>
<dbReference type="PANTHER" id="PTHR43798:SF33">
    <property type="entry name" value="HYDROLASE, PUTATIVE (AFU_ORTHOLOGUE AFUA_2G14860)-RELATED"/>
    <property type="match status" value="1"/>
</dbReference>
<keyword evidence="1" id="KW-0472">Membrane</keyword>
<dbReference type="STRING" id="290398.Csal_0105"/>
<evidence type="ECO:0000256" key="1">
    <source>
        <dbReference type="SAM" id="Phobius"/>
    </source>
</evidence>
<keyword evidence="4" id="KW-1185">Reference proteome</keyword>
<protein>
    <submittedName>
        <fullName evidence="3">Alpha/beta hydrolase</fullName>
    </submittedName>
</protein>
<dbReference type="eggNOG" id="COG2267">
    <property type="taxonomic scope" value="Bacteria"/>
</dbReference>
<proteinExistence type="predicted"/>
<evidence type="ECO:0000313" key="4">
    <source>
        <dbReference type="Proteomes" id="UP000000239"/>
    </source>
</evidence>
<feature type="transmembrane region" description="Helical" evidence="1">
    <location>
        <begin position="6"/>
        <end position="27"/>
    </location>
</feature>
<sequence length="328" mass="36036">MLIAGWGVLFGVLLCGLLLVVACLLGLRRMTRALARDAEARLPPRGAFIETPGGRLHYVEAGSGPPLVLIHGLGGQLQHFTYAVIEALRDDYRVIAFDRPGSGYSDTTDNERARLPCQARAVHEAWRALGVERPLLVGHSMGGTLALTLALEFPDDVAGLALLAPLIERVDDVPPPMRLLAIRSPRRRRWMADTLAVPLTSWTSRRTLAQVFAPEPVPGDYAVRGGGILALRPQAFHAASTDLAMLEHELPRQVRRYAALKVPLGIMFGTHDRILDPACHTRPMQRRYPDMLLHLEPGAGHMLPITRPEATVAFIRRMAERSHLATTA</sequence>
<dbReference type="GO" id="GO:0016020">
    <property type="term" value="C:membrane"/>
    <property type="evidence" value="ECO:0007669"/>
    <property type="project" value="TreeGrafter"/>
</dbReference>
<dbReference type="Pfam" id="PF00561">
    <property type="entry name" value="Abhydrolase_1"/>
    <property type="match status" value="1"/>
</dbReference>
<dbReference type="Gene3D" id="3.40.50.1820">
    <property type="entry name" value="alpha/beta hydrolase"/>
    <property type="match status" value="1"/>
</dbReference>
<dbReference type="InterPro" id="IPR050266">
    <property type="entry name" value="AB_hydrolase_sf"/>
</dbReference>
<dbReference type="InterPro" id="IPR000073">
    <property type="entry name" value="AB_hydrolase_1"/>
</dbReference>
<keyword evidence="3" id="KW-0378">Hydrolase</keyword>
<dbReference type="SUPFAM" id="SSF53474">
    <property type="entry name" value="alpha/beta-Hydrolases"/>
    <property type="match status" value="1"/>
</dbReference>
<gene>
    <name evidence="3" type="ordered locus">Csal_0105</name>
</gene>
<dbReference type="InterPro" id="IPR029058">
    <property type="entry name" value="AB_hydrolase_fold"/>
</dbReference>
<organism evidence="3 4">
    <name type="scientific">Chromohalobacter israelensis (strain ATCC BAA-138 / DSM 3043 / CIP 106854 / NCIMB 13768 / 1H11)</name>
    <name type="common">Chromohalobacter salexigens</name>
    <dbReference type="NCBI Taxonomy" id="290398"/>
    <lineage>
        <taxon>Bacteria</taxon>
        <taxon>Pseudomonadati</taxon>
        <taxon>Pseudomonadota</taxon>
        <taxon>Gammaproteobacteria</taxon>
        <taxon>Oceanospirillales</taxon>
        <taxon>Halomonadaceae</taxon>
        <taxon>Chromohalobacter</taxon>
    </lineage>
</organism>
<dbReference type="HOGENOM" id="CLU_020336_13_0_6"/>
<dbReference type="EMBL" id="CP000285">
    <property type="protein sequence ID" value="ABE57469.1"/>
    <property type="molecule type" value="Genomic_DNA"/>
</dbReference>
<dbReference type="GeneID" id="95332855"/>
<evidence type="ECO:0000313" key="3">
    <source>
        <dbReference type="EMBL" id="ABE57469.1"/>
    </source>
</evidence>
<accession>Q1R1D9</accession>
<dbReference type="AlphaFoldDB" id="Q1R1D9"/>
<feature type="domain" description="AB hydrolase-1" evidence="2">
    <location>
        <begin position="65"/>
        <end position="308"/>
    </location>
</feature>
<evidence type="ECO:0000259" key="2">
    <source>
        <dbReference type="Pfam" id="PF00561"/>
    </source>
</evidence>
<keyword evidence="1" id="KW-1133">Transmembrane helix</keyword>
<dbReference type="OrthoDB" id="9780744at2"/>
<dbReference type="RefSeq" id="WP_011505415.1">
    <property type="nucleotide sequence ID" value="NC_007963.1"/>
</dbReference>
<dbReference type="GO" id="GO:0016787">
    <property type="term" value="F:hydrolase activity"/>
    <property type="evidence" value="ECO:0007669"/>
    <property type="project" value="UniProtKB-KW"/>
</dbReference>
<dbReference type="KEGG" id="csa:Csal_0105"/>
<keyword evidence="1" id="KW-0812">Transmembrane</keyword>
<name>Q1R1D9_CHRI1</name>
<reference evidence="3 4" key="1">
    <citation type="journal article" date="2011" name="Stand. Genomic Sci.">
        <title>Complete genome sequence of the halophilic and highly halotolerant Chromohalobacter salexigens type strain (1H11(T)).</title>
        <authorList>
            <person name="Copeland A."/>
            <person name="O'Connor K."/>
            <person name="Lucas S."/>
            <person name="Lapidus A."/>
            <person name="Berry K.W."/>
            <person name="Detter J.C."/>
            <person name="Del Rio T.G."/>
            <person name="Hammon N."/>
            <person name="Dalin E."/>
            <person name="Tice H."/>
            <person name="Pitluck S."/>
            <person name="Bruce D."/>
            <person name="Goodwin L."/>
            <person name="Han C."/>
            <person name="Tapia R."/>
            <person name="Saunders E."/>
            <person name="Schmutz J."/>
            <person name="Brettin T."/>
            <person name="Larimer F."/>
            <person name="Land M."/>
            <person name="Hauser L."/>
            <person name="Vargas C."/>
            <person name="Nieto J.J."/>
            <person name="Kyrpides N.C."/>
            <person name="Ivanova N."/>
            <person name="Goker M."/>
            <person name="Klenk H.P."/>
            <person name="Csonka L.N."/>
            <person name="Woyke T."/>
        </authorList>
    </citation>
    <scope>NUCLEOTIDE SEQUENCE [LARGE SCALE GENOMIC DNA]</scope>
    <source>
        <strain evidence="4">ATCC BAA-138 / DSM 3043 / CIP 106854 / NCIMB 13768 / 1H11</strain>
    </source>
</reference>